<keyword evidence="3" id="KW-1185">Reference proteome</keyword>
<evidence type="ECO:0000313" key="3">
    <source>
        <dbReference type="Proteomes" id="UP000789739"/>
    </source>
</evidence>
<sequence length="42" mass="4880">MYEQYRGSAWQKSRENTKLTLQTDRTSTEQTDVKGLATTVTR</sequence>
<dbReference type="Proteomes" id="UP000789739">
    <property type="component" value="Unassembled WGS sequence"/>
</dbReference>
<dbReference type="EMBL" id="CAJVPI010003110">
    <property type="protein sequence ID" value="CAG8654460.1"/>
    <property type="molecule type" value="Genomic_DNA"/>
</dbReference>
<feature type="region of interest" description="Disordered" evidence="1">
    <location>
        <begin position="1"/>
        <end position="42"/>
    </location>
</feature>
<evidence type="ECO:0000256" key="1">
    <source>
        <dbReference type="SAM" id="MobiDB-lite"/>
    </source>
</evidence>
<feature type="compositionally biased region" description="Polar residues" evidence="1">
    <location>
        <begin position="18"/>
        <end position="30"/>
    </location>
</feature>
<evidence type="ECO:0000313" key="2">
    <source>
        <dbReference type="EMBL" id="CAG8654460.1"/>
    </source>
</evidence>
<protein>
    <submittedName>
        <fullName evidence="2">1612_t:CDS:1</fullName>
    </submittedName>
</protein>
<comment type="caution">
    <text evidence="2">The sequence shown here is derived from an EMBL/GenBank/DDBJ whole genome shotgun (WGS) entry which is preliminary data.</text>
</comment>
<accession>A0A9N9DVQ4</accession>
<organism evidence="2 3">
    <name type="scientific">Paraglomus brasilianum</name>
    <dbReference type="NCBI Taxonomy" id="144538"/>
    <lineage>
        <taxon>Eukaryota</taxon>
        <taxon>Fungi</taxon>
        <taxon>Fungi incertae sedis</taxon>
        <taxon>Mucoromycota</taxon>
        <taxon>Glomeromycotina</taxon>
        <taxon>Glomeromycetes</taxon>
        <taxon>Paraglomerales</taxon>
        <taxon>Paraglomeraceae</taxon>
        <taxon>Paraglomus</taxon>
    </lineage>
</organism>
<name>A0A9N9DVQ4_9GLOM</name>
<proteinExistence type="predicted"/>
<dbReference type="AlphaFoldDB" id="A0A9N9DVQ4"/>
<reference evidence="2" key="1">
    <citation type="submission" date="2021-06" db="EMBL/GenBank/DDBJ databases">
        <authorList>
            <person name="Kallberg Y."/>
            <person name="Tangrot J."/>
            <person name="Rosling A."/>
        </authorList>
    </citation>
    <scope>NUCLEOTIDE SEQUENCE</scope>
    <source>
        <strain evidence="2">BR232B</strain>
    </source>
</reference>
<gene>
    <name evidence="2" type="ORF">PBRASI_LOCUS10436</name>
</gene>